<proteinExistence type="predicted"/>
<dbReference type="InterPro" id="IPR044528">
    <property type="entry name" value="POD-like_MBL-fold"/>
</dbReference>
<dbReference type="PANTHER" id="PTHR43084:SF1">
    <property type="entry name" value="PERSULFIDE DIOXYGENASE ETHE1, MITOCHONDRIAL"/>
    <property type="match status" value="1"/>
</dbReference>
<evidence type="ECO:0000259" key="2">
    <source>
        <dbReference type="SMART" id="SM00849"/>
    </source>
</evidence>
<dbReference type="InterPro" id="IPR001279">
    <property type="entry name" value="Metallo-B-lactamas"/>
</dbReference>
<accession>A0ABY5DTQ5</accession>
<dbReference type="InterPro" id="IPR051682">
    <property type="entry name" value="Mito_Persulfide_Diox"/>
</dbReference>
<keyword evidence="4" id="KW-1185">Reference proteome</keyword>
<name>A0ABY5DTQ5_9ACTN</name>
<feature type="domain" description="Metallo-beta-lactamase" evidence="2">
    <location>
        <begin position="12"/>
        <end position="186"/>
    </location>
</feature>
<sequence length="254" mass="26911">MFLRQLLNDETACASYLLGCKTSGEFAVVEPHVDLVDRYVELAAAQGAEVVAVFDTHVQADHVSGMGDLVARAGATAYLPEGAGVAFEHHALSDGEKVTLGNVDIAAVATPGHALAHHAYLVTDRTRGDEPWFVLTGDALLVGDAGRPDLHAGGEHTVEQMARMLYRSLTERLLALPDDLVLYPSHYSGSVCGRGLSANPISTIGFERRHNSALQFGSEDAFVQALTTDIPPAPEGQAEIVAANRSGRPHAHSA</sequence>
<dbReference type="PANTHER" id="PTHR43084">
    <property type="entry name" value="PERSULFIDE DIOXYGENASE ETHE1"/>
    <property type="match status" value="1"/>
</dbReference>
<dbReference type="Proteomes" id="UP001056035">
    <property type="component" value="Chromosome"/>
</dbReference>
<dbReference type="SUPFAM" id="SSF56281">
    <property type="entry name" value="Metallo-hydrolase/oxidoreductase"/>
    <property type="match status" value="1"/>
</dbReference>
<dbReference type="SMART" id="SM00849">
    <property type="entry name" value="Lactamase_B"/>
    <property type="match status" value="1"/>
</dbReference>
<dbReference type="InterPro" id="IPR036866">
    <property type="entry name" value="RibonucZ/Hydroxyglut_hydro"/>
</dbReference>
<dbReference type="RefSeq" id="WP_254571057.1">
    <property type="nucleotide sequence ID" value="NZ_CP098502.1"/>
</dbReference>
<reference evidence="3 4" key="1">
    <citation type="submission" date="2022-06" db="EMBL/GenBank/DDBJ databases">
        <title>Paraconexibacter antarcticus.</title>
        <authorList>
            <person name="Kim C.S."/>
        </authorList>
    </citation>
    <scope>NUCLEOTIDE SEQUENCE [LARGE SCALE GENOMIC DNA]</scope>
    <source>
        <strain evidence="3 4">02-257</strain>
    </source>
</reference>
<dbReference type="Gene3D" id="3.60.15.10">
    <property type="entry name" value="Ribonuclease Z/Hydroxyacylglutathione hydrolase-like"/>
    <property type="match status" value="1"/>
</dbReference>
<evidence type="ECO:0000313" key="4">
    <source>
        <dbReference type="Proteomes" id="UP001056035"/>
    </source>
</evidence>
<organism evidence="3 4">
    <name type="scientific">Paraconexibacter antarcticus</name>
    <dbReference type="NCBI Taxonomy" id="2949664"/>
    <lineage>
        <taxon>Bacteria</taxon>
        <taxon>Bacillati</taxon>
        <taxon>Actinomycetota</taxon>
        <taxon>Thermoleophilia</taxon>
        <taxon>Solirubrobacterales</taxon>
        <taxon>Paraconexibacteraceae</taxon>
        <taxon>Paraconexibacter</taxon>
    </lineage>
</organism>
<protein>
    <submittedName>
        <fullName evidence="3">MBL fold metallo-hydrolase</fullName>
    </submittedName>
</protein>
<keyword evidence="1" id="KW-0479">Metal-binding</keyword>
<dbReference type="EMBL" id="CP098502">
    <property type="protein sequence ID" value="UTI64351.1"/>
    <property type="molecule type" value="Genomic_DNA"/>
</dbReference>
<gene>
    <name evidence="3" type="ORF">NBH00_23810</name>
</gene>
<dbReference type="CDD" id="cd07724">
    <property type="entry name" value="POD-like_MBL-fold"/>
    <property type="match status" value="1"/>
</dbReference>
<dbReference type="Pfam" id="PF00753">
    <property type="entry name" value="Lactamase_B"/>
    <property type="match status" value="1"/>
</dbReference>
<evidence type="ECO:0000313" key="3">
    <source>
        <dbReference type="EMBL" id="UTI64351.1"/>
    </source>
</evidence>
<evidence type="ECO:0000256" key="1">
    <source>
        <dbReference type="ARBA" id="ARBA00022723"/>
    </source>
</evidence>